<keyword evidence="2" id="KW-0969">Cilium</keyword>
<comment type="caution">
    <text evidence="2">The sequence shown here is derived from an EMBL/GenBank/DDBJ whole genome shotgun (WGS) entry which is preliminary data.</text>
</comment>
<dbReference type="GO" id="GO:0009288">
    <property type="term" value="C:bacterial-type flagellum"/>
    <property type="evidence" value="ECO:0007669"/>
    <property type="project" value="InterPro"/>
</dbReference>
<dbReference type="InterPro" id="IPR001492">
    <property type="entry name" value="Flagellin"/>
</dbReference>
<dbReference type="SUPFAM" id="SSF64518">
    <property type="entry name" value="Phase 1 flagellin"/>
    <property type="match status" value="1"/>
</dbReference>
<dbReference type="GO" id="GO:0005198">
    <property type="term" value="F:structural molecule activity"/>
    <property type="evidence" value="ECO:0007669"/>
    <property type="project" value="InterPro"/>
</dbReference>
<feature type="domain" description="Flagellin N-terminal" evidence="1">
    <location>
        <begin position="30"/>
        <end position="147"/>
    </location>
</feature>
<name>A0A849C0W0_9ACTN</name>
<evidence type="ECO:0000259" key="1">
    <source>
        <dbReference type="Pfam" id="PF00669"/>
    </source>
</evidence>
<sequence>MSPISGISASLSSAGGVGGRSTLLGGGASALAGISTAAARLARSNDEVSSGRAIHKPSDDVVGTDKALELRRALAAEDRYSRSGSDATAWLGTTDGALQQGIAVLQRVRALTVQAGSDANGATARAALATEVRGLRDDVLSVANTTYLGRPVFGGTTGEPRAFTESGGVVTPATDTGSGSVVRGLAPGTSIRVDTSGAAAFGTGDDSVFAVLDRVATAMTAGSAESSAALADLDAALGRMTTALTDVGTRMSRVDSLRSRGEDRVLSLTSAKADVEEVDLAKSLMELSMHEKAYQAALGAAARTSTPTLLDFLR</sequence>
<dbReference type="PRINTS" id="PR00207">
    <property type="entry name" value="FLAGELLIN"/>
</dbReference>
<dbReference type="Proteomes" id="UP000555552">
    <property type="component" value="Unassembled WGS sequence"/>
</dbReference>
<dbReference type="PANTHER" id="PTHR42792">
    <property type="entry name" value="FLAGELLIN"/>
    <property type="match status" value="1"/>
</dbReference>
<dbReference type="RefSeq" id="WP_171203146.1">
    <property type="nucleotide sequence ID" value="NZ_BAAANP010000058.1"/>
</dbReference>
<keyword evidence="2" id="KW-0282">Flagellum</keyword>
<keyword evidence="3" id="KW-1185">Reference proteome</keyword>
<dbReference type="PANTHER" id="PTHR42792:SF1">
    <property type="entry name" value="FLAGELLAR HOOK-ASSOCIATED PROTEIN 3"/>
    <property type="match status" value="1"/>
</dbReference>
<organism evidence="2 3">
    <name type="scientific">Pseudokineococcus marinus</name>
    <dbReference type="NCBI Taxonomy" id="351215"/>
    <lineage>
        <taxon>Bacteria</taxon>
        <taxon>Bacillati</taxon>
        <taxon>Actinomycetota</taxon>
        <taxon>Actinomycetes</taxon>
        <taxon>Kineosporiales</taxon>
        <taxon>Kineosporiaceae</taxon>
        <taxon>Pseudokineococcus</taxon>
    </lineage>
</organism>
<proteinExistence type="predicted"/>
<evidence type="ECO:0000313" key="3">
    <source>
        <dbReference type="Proteomes" id="UP000555552"/>
    </source>
</evidence>
<dbReference type="InterPro" id="IPR001029">
    <property type="entry name" value="Flagellin_N"/>
</dbReference>
<protein>
    <submittedName>
        <fullName evidence="2">Flagellar hook protein</fullName>
    </submittedName>
</protein>
<reference evidence="2 3" key="1">
    <citation type="submission" date="2020-05" db="EMBL/GenBank/DDBJ databases">
        <title>MicrobeNet Type strains.</title>
        <authorList>
            <person name="Nicholson A.C."/>
        </authorList>
    </citation>
    <scope>NUCLEOTIDE SEQUENCE [LARGE SCALE GENOMIC DNA]</scope>
    <source>
        <strain evidence="2 3">JCM 14547</strain>
    </source>
</reference>
<dbReference type="Gene3D" id="1.20.1330.10">
    <property type="entry name" value="f41 fragment of flagellin, N-terminal domain"/>
    <property type="match status" value="1"/>
</dbReference>
<keyword evidence="2" id="KW-0966">Cell projection</keyword>
<accession>A0A849C0W0</accession>
<dbReference type="EMBL" id="JABEMA010000125">
    <property type="protein sequence ID" value="NNH23328.1"/>
    <property type="molecule type" value="Genomic_DNA"/>
</dbReference>
<gene>
    <name evidence="2" type="ORF">HLB09_09530</name>
</gene>
<dbReference type="Pfam" id="PF00669">
    <property type="entry name" value="Flagellin_N"/>
    <property type="match status" value="1"/>
</dbReference>
<evidence type="ECO:0000313" key="2">
    <source>
        <dbReference type="EMBL" id="NNH23328.1"/>
    </source>
</evidence>
<dbReference type="AlphaFoldDB" id="A0A849C0W0"/>